<sequence>MNLKFPNVVHDVARKIRSSKTISTGLSNPICIKKPFCEMNSAKHVRHSLKKKPWGAKGCVSLDTSCDFEIVEMTHKCKK</sequence>
<organism evidence="1 2">
    <name type="scientific">Mesorhabditis belari</name>
    <dbReference type="NCBI Taxonomy" id="2138241"/>
    <lineage>
        <taxon>Eukaryota</taxon>
        <taxon>Metazoa</taxon>
        <taxon>Ecdysozoa</taxon>
        <taxon>Nematoda</taxon>
        <taxon>Chromadorea</taxon>
        <taxon>Rhabditida</taxon>
        <taxon>Rhabditina</taxon>
        <taxon>Rhabditomorpha</taxon>
        <taxon>Rhabditoidea</taxon>
        <taxon>Rhabditidae</taxon>
        <taxon>Mesorhabditinae</taxon>
        <taxon>Mesorhabditis</taxon>
    </lineage>
</organism>
<dbReference type="WBParaSite" id="MBELARI_LOCUS4506">
    <property type="protein sequence ID" value="MBELARI_LOCUS4506"/>
    <property type="gene ID" value="MBELARI_LOCUS4506"/>
</dbReference>
<evidence type="ECO:0000313" key="1">
    <source>
        <dbReference type="Proteomes" id="UP000887575"/>
    </source>
</evidence>
<proteinExistence type="predicted"/>
<evidence type="ECO:0000313" key="2">
    <source>
        <dbReference type="WBParaSite" id="MBELARI_LOCUS4506"/>
    </source>
</evidence>
<protein>
    <submittedName>
        <fullName evidence="2">Uncharacterized protein</fullName>
    </submittedName>
</protein>
<name>A0AAF3J997_9BILA</name>
<accession>A0AAF3J997</accession>
<reference evidence="2" key="1">
    <citation type="submission" date="2024-02" db="UniProtKB">
        <authorList>
            <consortium name="WormBaseParasite"/>
        </authorList>
    </citation>
    <scope>IDENTIFICATION</scope>
</reference>
<dbReference type="Proteomes" id="UP000887575">
    <property type="component" value="Unassembled WGS sequence"/>
</dbReference>
<keyword evidence="1" id="KW-1185">Reference proteome</keyword>
<dbReference type="AlphaFoldDB" id="A0AAF3J997"/>